<dbReference type="Proteomes" id="UP000214603">
    <property type="component" value="Unassembled WGS sequence"/>
</dbReference>
<dbReference type="Pfam" id="PF03401">
    <property type="entry name" value="TctC"/>
    <property type="match status" value="1"/>
</dbReference>
<feature type="signal peptide" evidence="2">
    <location>
        <begin position="1"/>
        <end position="34"/>
    </location>
</feature>
<dbReference type="CDD" id="cd13578">
    <property type="entry name" value="PBP2_Bug27"/>
    <property type="match status" value="1"/>
</dbReference>
<dbReference type="Gene3D" id="3.40.190.10">
    <property type="entry name" value="Periplasmic binding protein-like II"/>
    <property type="match status" value="1"/>
</dbReference>
<dbReference type="PIRSF" id="PIRSF017082">
    <property type="entry name" value="YflP"/>
    <property type="match status" value="1"/>
</dbReference>
<dbReference type="EMBL" id="NJIH01000010">
    <property type="protein sequence ID" value="OWT56893.1"/>
    <property type="molecule type" value="Genomic_DNA"/>
</dbReference>
<gene>
    <name evidence="3" type="ORF">CEY11_18635</name>
</gene>
<dbReference type="InterPro" id="IPR005064">
    <property type="entry name" value="BUG"/>
</dbReference>
<accession>A0A225M9G5</accession>
<dbReference type="PANTHER" id="PTHR42928">
    <property type="entry name" value="TRICARBOXYLATE-BINDING PROTEIN"/>
    <property type="match status" value="1"/>
</dbReference>
<evidence type="ECO:0000313" key="3">
    <source>
        <dbReference type="EMBL" id="OWT56893.1"/>
    </source>
</evidence>
<feature type="chain" id="PRO_5012872414" description="LacI family transcriptional regulator" evidence="2">
    <location>
        <begin position="35"/>
        <end position="337"/>
    </location>
</feature>
<dbReference type="InterPro" id="IPR042100">
    <property type="entry name" value="Bug_dom1"/>
</dbReference>
<sequence length="337" mass="35461">MSDNMPMETSMLLRRLMPLFSLLAAAAIHTPASAADTNTTYPAGPVSIVVPFGPGGGTDMIARIFAKPFSKELGQSVVVRNRGGAGTTIGTAFVAHSAPDGLTLLLNGSTLTYHPAMYKKLPYDVKKDLIPIAFISDQPYVLVANKDFPAKTLGELVAMAKKDPGQIPYGSAGIGSAMHLSAELLWEKLGIKMMHVPYPGTGPAMTDLMGGRVKVVYTTAAGATGMVRSGAVRALGVSSLKRLDTMPDVPTIAESGLPGYQFGSWMALFAPAGTPPAVVNRISQATAKALTDPELLKQFAAQGLETKTGTPEEVKQFFDAEVDRWSGVIKAAGIQPQ</sequence>
<evidence type="ECO:0000313" key="4">
    <source>
        <dbReference type="Proteomes" id="UP000214603"/>
    </source>
</evidence>
<dbReference type="AlphaFoldDB" id="A0A225M9G5"/>
<dbReference type="SUPFAM" id="SSF53850">
    <property type="entry name" value="Periplasmic binding protein-like II"/>
    <property type="match status" value="1"/>
</dbReference>
<name>A0A225M9G5_9BURK</name>
<comment type="similarity">
    <text evidence="1">Belongs to the UPF0065 (bug) family.</text>
</comment>
<evidence type="ECO:0000256" key="2">
    <source>
        <dbReference type="SAM" id="SignalP"/>
    </source>
</evidence>
<keyword evidence="4" id="KW-1185">Reference proteome</keyword>
<dbReference type="PANTHER" id="PTHR42928:SF5">
    <property type="entry name" value="BLR1237 PROTEIN"/>
    <property type="match status" value="1"/>
</dbReference>
<proteinExistence type="inferred from homology"/>
<evidence type="ECO:0008006" key="5">
    <source>
        <dbReference type="Google" id="ProtNLM"/>
    </source>
</evidence>
<organism evidence="3 4">
    <name type="scientific">Candidimonas nitroreducens</name>
    <dbReference type="NCBI Taxonomy" id="683354"/>
    <lineage>
        <taxon>Bacteria</taxon>
        <taxon>Pseudomonadati</taxon>
        <taxon>Pseudomonadota</taxon>
        <taxon>Betaproteobacteria</taxon>
        <taxon>Burkholderiales</taxon>
        <taxon>Alcaligenaceae</taxon>
        <taxon>Candidimonas</taxon>
    </lineage>
</organism>
<comment type="caution">
    <text evidence="3">The sequence shown here is derived from an EMBL/GenBank/DDBJ whole genome shotgun (WGS) entry which is preliminary data.</text>
</comment>
<reference evidence="4" key="1">
    <citation type="submission" date="2017-06" db="EMBL/GenBank/DDBJ databases">
        <title>Herbaspirillum phytohormonus sp. nov., isolated from the root nodule of Robinia pseudoacacia in lead-zinc mine.</title>
        <authorList>
            <person name="Fan M."/>
            <person name="Lin Y."/>
        </authorList>
    </citation>
    <scope>NUCLEOTIDE SEQUENCE [LARGE SCALE GENOMIC DNA]</scope>
    <source>
        <strain evidence="4">SC-089</strain>
    </source>
</reference>
<evidence type="ECO:0000256" key="1">
    <source>
        <dbReference type="ARBA" id="ARBA00006987"/>
    </source>
</evidence>
<dbReference type="Gene3D" id="3.40.190.150">
    <property type="entry name" value="Bordetella uptake gene, domain 1"/>
    <property type="match status" value="1"/>
</dbReference>
<keyword evidence="2" id="KW-0732">Signal</keyword>
<protein>
    <recommendedName>
        <fullName evidence="5">LacI family transcriptional regulator</fullName>
    </recommendedName>
</protein>